<reference evidence="1 2" key="1">
    <citation type="submission" date="2018-09" db="EMBL/GenBank/DDBJ databases">
        <title>Phylogenetic diversity of Pectobacterium and Dickeya strains causing blackleg disease of potato in Morocco.</title>
        <authorList>
            <person name="Oulghazi S."/>
            <person name="Moumni M."/>
            <person name="Faure D."/>
        </authorList>
    </citation>
    <scope>NUCLEOTIDE SEQUENCE [LARGE SCALE GENOMIC DNA]</scope>
    <source>
        <strain evidence="1 2">S1.15.11.2D</strain>
    </source>
</reference>
<sequence>MKNKYMEIQHLYKMLRNMYMEVFPSSIPSGFITDEFYETMIINYLTEEFHFEEIIKTENGYELRGTKVDVYKKMNEHQKGSAAYYMKELSHIDTFSEFMTETIVDLKELHEWLESESYISSGRMTEKFMKQNSWLN</sequence>
<name>A0A419AUM7_PECCA</name>
<accession>A0A419AUM7</accession>
<evidence type="ECO:0000313" key="2">
    <source>
        <dbReference type="Proteomes" id="UP000283655"/>
    </source>
</evidence>
<gene>
    <name evidence="1" type="ORF">D5071_12975</name>
</gene>
<dbReference type="AlphaFoldDB" id="A0A419AUM7"/>
<dbReference type="RefSeq" id="WP_119873994.1">
    <property type="nucleotide sequence ID" value="NZ_QZDH01000031.1"/>
</dbReference>
<proteinExistence type="predicted"/>
<evidence type="ECO:0000313" key="1">
    <source>
        <dbReference type="EMBL" id="RJL50492.1"/>
    </source>
</evidence>
<organism evidence="1 2">
    <name type="scientific">Pectobacterium carotovorum</name>
    <name type="common">Erwinia carotovora</name>
    <dbReference type="NCBI Taxonomy" id="554"/>
    <lineage>
        <taxon>Bacteria</taxon>
        <taxon>Pseudomonadati</taxon>
        <taxon>Pseudomonadota</taxon>
        <taxon>Gammaproteobacteria</taxon>
        <taxon>Enterobacterales</taxon>
        <taxon>Pectobacteriaceae</taxon>
        <taxon>Pectobacterium</taxon>
    </lineage>
</organism>
<dbReference type="EMBL" id="QZDH01000031">
    <property type="protein sequence ID" value="RJL50492.1"/>
    <property type="molecule type" value="Genomic_DNA"/>
</dbReference>
<comment type="caution">
    <text evidence="1">The sequence shown here is derived from an EMBL/GenBank/DDBJ whole genome shotgun (WGS) entry which is preliminary data.</text>
</comment>
<protein>
    <submittedName>
        <fullName evidence="1">Uncharacterized protein</fullName>
    </submittedName>
</protein>
<dbReference type="Proteomes" id="UP000283655">
    <property type="component" value="Unassembled WGS sequence"/>
</dbReference>